<feature type="compositionally biased region" description="Polar residues" evidence="1">
    <location>
        <begin position="991"/>
        <end position="1006"/>
    </location>
</feature>
<comment type="caution">
    <text evidence="3">The sequence shown here is derived from an EMBL/GenBank/DDBJ whole genome shotgun (WGS) entry which is preliminary data.</text>
</comment>
<feature type="compositionally biased region" description="Polar residues" evidence="1">
    <location>
        <begin position="1016"/>
        <end position="1037"/>
    </location>
</feature>
<sequence length="1123" mass="127531">MGQTADQCKVLGNKCMKNQDFTGAVKNYTIGINLDPENPILYCNMAQAYLNMKDYVEAEKNAKKAILYRSDYVKAYYRAAKGALGRHSVYDSMMCLAQGVQNCLSQDVEELFLMAKELSPEFENALRSFRDKEKAQANKKKGNSSSALDHNTLKEEEASCAANVKLSKKVSKSHKTQIESTKLKEKAGEEEQDTLKAEDGDMPDKMKELEEEEKQLKLKLKEIEIMKKKELQNEDQKVKELERKEKERNEQELKEKEKERMAEEHRKMKELEQSEKEKKEQELKEREEERIAEERREQQRKDLERKAKEIEELERKERQAKAKQLKAQEKMDQLKEREKRAREEKASDELRLAKEKGKELDRMKNQLHSQMKEGSLALMKGLHRKAIDSFCKAVDTINTNSKLETLGVGDPKDIIVLYFALSQARIYSNEYADIVKAIHQLDKMVKDKLHIELPAIFLLLGSAFIRLNRFSKAVEPLKRGISYLSKDKLFPIFTWPGTNDVIPFTERNQLKDALANSMKTCKQYHKPDAVCFYENCLHHNQHILPSRNIFFSDPDFVGFIHIVCQENCHVHFHVTCWKEFKENMSEVQKLTEKDFLGKNCLTPDCMVQCKKPAIIIKVIVIGPDGEEKSSCECTPPPPLPSVIVKEKAHVEKSPKKKQRKRQAVTVNLSKRVRKDSKSQSVVENSTPQENGLQYKNALAKLVAARQSNFGYGDDSPDPHKAHSLPLSPKLGKDEEFVYSYFLEIFKKEGYMSIYKLQEHWETNKELLPVLKPALITHTDLVKFLLDTDGFAVVQDMIGITSQLPNISAIVEAKAEAPQPIVYGWTPSAATVLETSKTLSLTSFTNEIVSTQGNVSGKSEVFASNLSDELGHLRLCKGKAISSGRDVEVYPDVKSNASCSSEENSTNGIIEESSSNPLNSGSCSSNSNIASLQVEESVLIAHNDSNIVKEQNKNINVQAMKSYNECSGLSKQARFKHDSNSNNENDADFPRSSVSPLDAQSTQNHYEANSDVDSETSKQSSLEPVHSNNNINGKQSMVESRDTESSTGVNKTLQTDVKSQPRTTWKPRAKLLEWASETFPDYSKSRLWQALTLVRAQNNFTLSGLSFTAIEERVRVVLEQNDDF</sequence>
<evidence type="ECO:0000313" key="4">
    <source>
        <dbReference type="Proteomes" id="UP001219518"/>
    </source>
</evidence>
<gene>
    <name evidence="3" type="ORF">KUF71_001614</name>
</gene>
<dbReference type="Pfam" id="PF19179">
    <property type="entry name" value="TTC3_DZIP3_dom"/>
    <property type="match status" value="1"/>
</dbReference>
<feature type="domain" description="E3 ubiquitin-protein ligase TTC3/DZIP3" evidence="2">
    <location>
        <begin position="505"/>
        <end position="614"/>
    </location>
</feature>
<feature type="compositionally biased region" description="Polar residues" evidence="1">
    <location>
        <begin position="678"/>
        <end position="689"/>
    </location>
</feature>
<dbReference type="InterPro" id="IPR011990">
    <property type="entry name" value="TPR-like_helical_dom_sf"/>
</dbReference>
<dbReference type="EMBL" id="JAHWGI010001134">
    <property type="protein sequence ID" value="KAK3922955.1"/>
    <property type="molecule type" value="Genomic_DNA"/>
</dbReference>
<evidence type="ECO:0000259" key="2">
    <source>
        <dbReference type="Pfam" id="PF19179"/>
    </source>
</evidence>
<feature type="region of interest" description="Disordered" evidence="1">
    <location>
        <begin position="133"/>
        <end position="152"/>
    </location>
</feature>
<dbReference type="PANTHER" id="PTHR17550">
    <property type="entry name" value="E3 UBIQUITIN-PROTEIN LIGASE TTC3"/>
    <property type="match status" value="1"/>
</dbReference>
<proteinExistence type="predicted"/>
<evidence type="ECO:0000313" key="3">
    <source>
        <dbReference type="EMBL" id="KAK3922955.1"/>
    </source>
</evidence>
<feature type="compositionally biased region" description="Polar residues" evidence="1">
    <location>
        <begin position="895"/>
        <end position="907"/>
    </location>
</feature>
<dbReference type="Pfam" id="PF13414">
    <property type="entry name" value="TPR_11"/>
    <property type="match status" value="1"/>
</dbReference>
<feature type="compositionally biased region" description="Basic and acidic residues" evidence="1">
    <location>
        <begin position="181"/>
        <end position="208"/>
    </location>
</feature>
<feature type="compositionally biased region" description="Low complexity" evidence="1">
    <location>
        <begin position="912"/>
        <end position="925"/>
    </location>
</feature>
<dbReference type="Gene3D" id="1.25.40.10">
    <property type="entry name" value="Tetratricopeptide repeat domain"/>
    <property type="match status" value="2"/>
</dbReference>
<feature type="region of interest" description="Disordered" evidence="1">
    <location>
        <begin position="895"/>
        <end position="925"/>
    </location>
</feature>
<keyword evidence="4" id="KW-1185">Reference proteome</keyword>
<evidence type="ECO:0000256" key="1">
    <source>
        <dbReference type="SAM" id="MobiDB-lite"/>
    </source>
</evidence>
<feature type="region of interest" description="Disordered" evidence="1">
    <location>
        <begin position="226"/>
        <end position="301"/>
    </location>
</feature>
<feature type="region of interest" description="Disordered" evidence="1">
    <location>
        <begin position="169"/>
        <end position="208"/>
    </location>
</feature>
<feature type="compositionally biased region" description="Polar residues" evidence="1">
    <location>
        <begin position="1044"/>
        <end position="1061"/>
    </location>
</feature>
<reference evidence="3" key="1">
    <citation type="submission" date="2021-07" db="EMBL/GenBank/DDBJ databases">
        <authorList>
            <person name="Catto M.A."/>
            <person name="Jacobson A."/>
            <person name="Kennedy G."/>
            <person name="Labadie P."/>
            <person name="Hunt B.G."/>
            <person name="Srinivasan R."/>
        </authorList>
    </citation>
    <scope>NUCLEOTIDE SEQUENCE</scope>
    <source>
        <strain evidence="3">PL_HMW_Pooled</strain>
        <tissue evidence="3">Head</tissue>
    </source>
</reference>
<reference evidence="3" key="2">
    <citation type="journal article" date="2023" name="BMC Genomics">
        <title>Pest status, molecular evolution, and epigenetic factors derived from the genome assembly of Frankliniella fusca, a thysanopteran phytovirus vector.</title>
        <authorList>
            <person name="Catto M.A."/>
            <person name="Labadie P.E."/>
            <person name="Jacobson A.L."/>
            <person name="Kennedy G.G."/>
            <person name="Srinivasan R."/>
            <person name="Hunt B.G."/>
        </authorList>
    </citation>
    <scope>NUCLEOTIDE SEQUENCE</scope>
    <source>
        <strain evidence="3">PL_HMW_Pooled</strain>
    </source>
</reference>
<protein>
    <submittedName>
        <fullName evidence="3">E3 ubiquitin-protein ligase TTC3</fullName>
    </submittedName>
</protein>
<dbReference type="Proteomes" id="UP001219518">
    <property type="component" value="Unassembled WGS sequence"/>
</dbReference>
<feature type="region of interest" description="Disordered" evidence="1">
    <location>
        <begin position="972"/>
        <end position="1061"/>
    </location>
</feature>
<feature type="region of interest" description="Disordered" evidence="1">
    <location>
        <begin position="319"/>
        <end position="348"/>
    </location>
</feature>
<organism evidence="3 4">
    <name type="scientific">Frankliniella fusca</name>
    <dbReference type="NCBI Taxonomy" id="407009"/>
    <lineage>
        <taxon>Eukaryota</taxon>
        <taxon>Metazoa</taxon>
        <taxon>Ecdysozoa</taxon>
        <taxon>Arthropoda</taxon>
        <taxon>Hexapoda</taxon>
        <taxon>Insecta</taxon>
        <taxon>Pterygota</taxon>
        <taxon>Neoptera</taxon>
        <taxon>Paraneoptera</taxon>
        <taxon>Thysanoptera</taxon>
        <taxon>Terebrantia</taxon>
        <taxon>Thripoidea</taxon>
        <taxon>Thripidae</taxon>
        <taxon>Frankliniella</taxon>
    </lineage>
</organism>
<dbReference type="PANTHER" id="PTHR17550:SF4">
    <property type="entry name" value="E3 UBIQUITIN-PROTEIN LIGASE TTC3"/>
    <property type="match status" value="1"/>
</dbReference>
<name>A0AAE1LKL1_9NEOP</name>
<accession>A0AAE1LKL1</accession>
<dbReference type="SMART" id="SM00028">
    <property type="entry name" value="TPR"/>
    <property type="match status" value="4"/>
</dbReference>
<dbReference type="InterPro" id="IPR019734">
    <property type="entry name" value="TPR_rpt"/>
</dbReference>
<dbReference type="InterPro" id="IPR043866">
    <property type="entry name" value="TTC3/DZIP3_dom"/>
</dbReference>
<dbReference type="SUPFAM" id="SSF48452">
    <property type="entry name" value="TPR-like"/>
    <property type="match status" value="2"/>
</dbReference>
<feature type="region of interest" description="Disordered" evidence="1">
    <location>
        <begin position="670"/>
        <end position="689"/>
    </location>
</feature>
<dbReference type="AlphaFoldDB" id="A0AAE1LKL1"/>